<organism evidence="11 12">
    <name type="scientific">Actinoplanes aureus</name>
    <dbReference type="NCBI Taxonomy" id="2792083"/>
    <lineage>
        <taxon>Bacteria</taxon>
        <taxon>Bacillati</taxon>
        <taxon>Actinomycetota</taxon>
        <taxon>Actinomycetes</taxon>
        <taxon>Micromonosporales</taxon>
        <taxon>Micromonosporaceae</taxon>
        <taxon>Actinoplanes</taxon>
    </lineage>
</organism>
<feature type="transmembrane region" description="Helical" evidence="9">
    <location>
        <begin position="276"/>
        <end position="295"/>
    </location>
</feature>
<feature type="domain" description="Cation/H+ exchanger transmembrane" evidence="10">
    <location>
        <begin position="11"/>
        <end position="386"/>
    </location>
</feature>
<keyword evidence="5 9" id="KW-1133">Transmembrane helix</keyword>
<dbReference type="Proteomes" id="UP000598146">
    <property type="component" value="Unassembled WGS sequence"/>
</dbReference>
<name>A0A931C641_9ACTN</name>
<evidence type="ECO:0000313" key="12">
    <source>
        <dbReference type="Proteomes" id="UP000598146"/>
    </source>
</evidence>
<evidence type="ECO:0000256" key="5">
    <source>
        <dbReference type="ARBA" id="ARBA00022989"/>
    </source>
</evidence>
<sequence>MDVASVGLVASVVFVWALFSARLGRADLTAPIIFVTVGLIFGEALRVIEPDGWQEPIKLLAEITLVWVLFADASRVRLRELRADLGVYARLLAVGLPLTITVGTLLAMWLFDGLGFWLALLVGAALAPTDAALGASVMTNPAVPRRIRRILNVESGLNDGIATPIVTVAIAGAVAAESLEGHGPGPALTALAIGCATGIAIGVAGGRAMRLARARQWASEDVAGPGVLALALAAYTLTVWLDGNGFVAAFIAGLAFGDSAGRGGVREVFFVEQTAGLMSLLTWLLFGAVAVPVVVDRVDWRVIVYAVLSLTAVRMLPVALALIGSRLSPRTVAFLGWFGPRGLASVIFALIALEELHERADLAVAVIGVTVLLSVFAHGLSARPLADRYAAAIGDGMPTDEPEHRPPVRGFVHRHPDTETNRPDQPAKPD</sequence>
<dbReference type="GO" id="GO:0015297">
    <property type="term" value="F:antiporter activity"/>
    <property type="evidence" value="ECO:0007669"/>
    <property type="project" value="UniProtKB-KW"/>
</dbReference>
<dbReference type="GO" id="GO:0005886">
    <property type="term" value="C:plasma membrane"/>
    <property type="evidence" value="ECO:0007669"/>
    <property type="project" value="UniProtKB-SubCell"/>
</dbReference>
<feature type="transmembrane region" description="Helical" evidence="9">
    <location>
        <begin position="360"/>
        <end position="380"/>
    </location>
</feature>
<evidence type="ECO:0000259" key="10">
    <source>
        <dbReference type="Pfam" id="PF00999"/>
    </source>
</evidence>
<dbReference type="RefSeq" id="WP_196413116.1">
    <property type="nucleotide sequence ID" value="NZ_JADQTO010000003.1"/>
</dbReference>
<comment type="caution">
    <text evidence="11">The sequence shown here is derived from an EMBL/GenBank/DDBJ whole genome shotgun (WGS) entry which is preliminary data.</text>
</comment>
<keyword evidence="4 9" id="KW-0812">Transmembrane</keyword>
<reference evidence="11" key="1">
    <citation type="submission" date="2020-11" db="EMBL/GenBank/DDBJ databases">
        <title>Isolation and identification of active actinomycetes.</title>
        <authorList>
            <person name="Sun X."/>
        </authorList>
    </citation>
    <scope>NUCLEOTIDE SEQUENCE</scope>
    <source>
        <strain evidence="11">NEAU-A11</strain>
    </source>
</reference>
<gene>
    <name evidence="11" type="ORF">I4J89_07595</name>
</gene>
<evidence type="ECO:0000256" key="2">
    <source>
        <dbReference type="ARBA" id="ARBA00022448"/>
    </source>
</evidence>
<evidence type="ECO:0000313" key="11">
    <source>
        <dbReference type="EMBL" id="MBG0561322.1"/>
    </source>
</evidence>
<keyword evidence="2" id="KW-0813">Transport</keyword>
<evidence type="ECO:0000256" key="9">
    <source>
        <dbReference type="SAM" id="Phobius"/>
    </source>
</evidence>
<keyword evidence="3" id="KW-0050">Antiport</keyword>
<dbReference type="Pfam" id="PF00999">
    <property type="entry name" value="Na_H_Exchanger"/>
    <property type="match status" value="1"/>
</dbReference>
<proteinExistence type="predicted"/>
<protein>
    <submittedName>
        <fullName evidence="11">Cation:proton antiporter</fullName>
    </submittedName>
</protein>
<dbReference type="EMBL" id="JADQTO010000003">
    <property type="protein sequence ID" value="MBG0561322.1"/>
    <property type="molecule type" value="Genomic_DNA"/>
</dbReference>
<dbReference type="InterPro" id="IPR006153">
    <property type="entry name" value="Cation/H_exchanger_TM"/>
</dbReference>
<feature type="transmembrane region" description="Helical" evidence="9">
    <location>
        <begin position="335"/>
        <end position="353"/>
    </location>
</feature>
<keyword evidence="6" id="KW-0406">Ion transport</keyword>
<comment type="subcellular location">
    <subcellularLocation>
        <location evidence="1">Cell membrane</location>
        <topology evidence="1">Multi-pass membrane protein</topology>
    </subcellularLocation>
</comment>
<evidence type="ECO:0000256" key="3">
    <source>
        <dbReference type="ARBA" id="ARBA00022449"/>
    </source>
</evidence>
<feature type="transmembrane region" description="Helical" evidence="9">
    <location>
        <begin position="227"/>
        <end position="256"/>
    </location>
</feature>
<feature type="transmembrane region" description="Helical" evidence="9">
    <location>
        <begin position="116"/>
        <end position="135"/>
    </location>
</feature>
<dbReference type="PANTHER" id="PTHR32507">
    <property type="entry name" value="NA(+)/H(+) ANTIPORTER 1"/>
    <property type="match status" value="1"/>
</dbReference>
<feature type="transmembrane region" description="Helical" evidence="9">
    <location>
        <begin position="156"/>
        <end position="175"/>
    </location>
</feature>
<keyword evidence="7 9" id="KW-0472">Membrane</keyword>
<feature type="region of interest" description="Disordered" evidence="8">
    <location>
        <begin position="396"/>
        <end position="430"/>
    </location>
</feature>
<dbReference type="PANTHER" id="PTHR32507:SF8">
    <property type="entry name" value="CNH1P"/>
    <property type="match status" value="1"/>
</dbReference>
<evidence type="ECO:0000256" key="8">
    <source>
        <dbReference type="SAM" id="MobiDB-lite"/>
    </source>
</evidence>
<evidence type="ECO:0000256" key="6">
    <source>
        <dbReference type="ARBA" id="ARBA00023065"/>
    </source>
</evidence>
<dbReference type="AlphaFoldDB" id="A0A931C641"/>
<keyword evidence="12" id="KW-1185">Reference proteome</keyword>
<feature type="transmembrane region" description="Helical" evidence="9">
    <location>
        <begin position="87"/>
        <end position="110"/>
    </location>
</feature>
<feature type="compositionally biased region" description="Basic and acidic residues" evidence="8">
    <location>
        <begin position="414"/>
        <end position="430"/>
    </location>
</feature>
<feature type="transmembrane region" description="Helical" evidence="9">
    <location>
        <begin position="187"/>
        <end position="206"/>
    </location>
</feature>
<evidence type="ECO:0000256" key="4">
    <source>
        <dbReference type="ARBA" id="ARBA00022692"/>
    </source>
</evidence>
<evidence type="ECO:0000256" key="7">
    <source>
        <dbReference type="ARBA" id="ARBA00023136"/>
    </source>
</evidence>
<evidence type="ECO:0000256" key="1">
    <source>
        <dbReference type="ARBA" id="ARBA00004651"/>
    </source>
</evidence>
<dbReference type="GO" id="GO:1902600">
    <property type="term" value="P:proton transmembrane transport"/>
    <property type="evidence" value="ECO:0007669"/>
    <property type="project" value="InterPro"/>
</dbReference>
<feature type="transmembrane region" description="Helical" evidence="9">
    <location>
        <begin position="302"/>
        <end position="323"/>
    </location>
</feature>
<accession>A0A931C641</accession>